<dbReference type="AlphaFoldDB" id="A0A975NRD1"/>
<evidence type="ECO:0000313" key="2">
    <source>
        <dbReference type="EMBL" id="QWG19595.1"/>
    </source>
</evidence>
<gene>
    <name evidence="2" type="ORF">KMZ68_07095</name>
</gene>
<feature type="chain" id="PRO_5036823726" description="Acid stress chaperone HdeA" evidence="1">
    <location>
        <begin position="23"/>
        <end position="110"/>
    </location>
</feature>
<sequence length="110" mass="11665">MPMRNSLFVLLSLVMAAGAASAEEASVDLAGIGGRTCAYWLSSRDHRQEGTVWIYGFWSGLNYVAVSSQQDQSKANDATMIAAVEAACKGKPSRILATAAWSAYIDSSGK</sequence>
<proteinExistence type="predicted"/>
<dbReference type="KEGG" id="bsei:KMZ68_07095"/>
<evidence type="ECO:0008006" key="4">
    <source>
        <dbReference type="Google" id="ProtNLM"/>
    </source>
</evidence>
<dbReference type="EMBL" id="CP076135">
    <property type="protein sequence ID" value="QWG19595.1"/>
    <property type="molecule type" value="Genomic_DNA"/>
</dbReference>
<dbReference type="Proteomes" id="UP000680805">
    <property type="component" value="Chromosome"/>
</dbReference>
<keyword evidence="1" id="KW-0732">Signal</keyword>
<name>A0A975NRD1_9BRAD</name>
<feature type="signal peptide" evidence="1">
    <location>
        <begin position="1"/>
        <end position="22"/>
    </location>
</feature>
<accession>A0A975NRD1</accession>
<reference evidence="2" key="1">
    <citation type="submission" date="2021-06" db="EMBL/GenBank/DDBJ databases">
        <title>Bradyrhizobium sp. S2-11-2 Genome sequencing.</title>
        <authorList>
            <person name="Jin L."/>
        </authorList>
    </citation>
    <scope>NUCLEOTIDE SEQUENCE</scope>
    <source>
        <strain evidence="2">S2-11-2</strain>
    </source>
</reference>
<evidence type="ECO:0000256" key="1">
    <source>
        <dbReference type="SAM" id="SignalP"/>
    </source>
</evidence>
<organism evidence="2 3">
    <name type="scientific">Bradyrhizobium sediminis</name>
    <dbReference type="NCBI Taxonomy" id="2840469"/>
    <lineage>
        <taxon>Bacteria</taxon>
        <taxon>Pseudomonadati</taxon>
        <taxon>Pseudomonadota</taxon>
        <taxon>Alphaproteobacteria</taxon>
        <taxon>Hyphomicrobiales</taxon>
        <taxon>Nitrobacteraceae</taxon>
        <taxon>Bradyrhizobium</taxon>
    </lineage>
</organism>
<protein>
    <recommendedName>
        <fullName evidence="4">Acid stress chaperone HdeA</fullName>
    </recommendedName>
</protein>
<dbReference type="RefSeq" id="WP_215615109.1">
    <property type="nucleotide sequence ID" value="NZ_CP076135.1"/>
</dbReference>
<evidence type="ECO:0000313" key="3">
    <source>
        <dbReference type="Proteomes" id="UP000680805"/>
    </source>
</evidence>